<sequence length="146" mass="16082">AVVRSPLAGGRLDPTVRVRGWAELGREVGRVLDGLPGRERMVVLSRRRQVVSELAFYLPRGLPVARWSVPGEGVRSQYELWPELLEAAAGRDALVVLEPGDPLLPIVARDFTELRPLGEVEAILGPAGTRRLALYLGRGFRRGGRR</sequence>
<comment type="caution">
    <text evidence="1">The sequence shown here is derived from an EMBL/GenBank/DDBJ whole genome shotgun (WGS) entry which is preliminary data.</text>
</comment>
<accession>A0A6N9TQF0</accession>
<gene>
    <name evidence="1" type="ORF">G3N55_07485</name>
</gene>
<keyword evidence="2" id="KW-1185">Reference proteome</keyword>
<dbReference type="AlphaFoldDB" id="A0A6N9TQF0"/>
<name>A0A6N9TQF0_DISTH</name>
<evidence type="ECO:0000313" key="2">
    <source>
        <dbReference type="Proteomes" id="UP000469346"/>
    </source>
</evidence>
<proteinExistence type="predicted"/>
<dbReference type="EMBL" id="JAAGRR010000076">
    <property type="protein sequence ID" value="NDY42680.1"/>
    <property type="molecule type" value="Genomic_DNA"/>
</dbReference>
<feature type="non-terminal residue" evidence="1">
    <location>
        <position position="1"/>
    </location>
</feature>
<reference evidence="1 2" key="1">
    <citation type="submission" date="2020-02" db="EMBL/GenBank/DDBJ databases">
        <title>Comparative genomics of sulfur disproportionating microorganisms.</title>
        <authorList>
            <person name="Ward L.M."/>
            <person name="Bertran E."/>
            <person name="Johnston D.T."/>
        </authorList>
    </citation>
    <scope>NUCLEOTIDE SEQUENCE [LARGE SCALE GENOMIC DNA]</scope>
    <source>
        <strain evidence="1 2">DSM 100025</strain>
    </source>
</reference>
<protein>
    <submittedName>
        <fullName evidence="1">Uncharacterized protein</fullName>
    </submittedName>
</protein>
<evidence type="ECO:0000313" key="1">
    <source>
        <dbReference type="EMBL" id="NDY42680.1"/>
    </source>
</evidence>
<organism evidence="1 2">
    <name type="scientific">Dissulfurirhabdus thermomarina</name>
    <dbReference type="NCBI Taxonomy" id="1765737"/>
    <lineage>
        <taxon>Bacteria</taxon>
        <taxon>Deltaproteobacteria</taxon>
        <taxon>Dissulfurirhabdaceae</taxon>
        <taxon>Dissulfurirhabdus</taxon>
    </lineage>
</organism>
<dbReference type="Proteomes" id="UP000469346">
    <property type="component" value="Unassembled WGS sequence"/>
</dbReference>